<dbReference type="AlphaFoldDB" id="A0AAD4GWS7"/>
<keyword evidence="1" id="KW-0732">Signal</keyword>
<proteinExistence type="predicted"/>
<evidence type="ECO:0000313" key="3">
    <source>
        <dbReference type="Proteomes" id="UP001194746"/>
    </source>
</evidence>
<gene>
    <name evidence="2" type="ORF">FE257_002557</name>
</gene>
<evidence type="ECO:0000256" key="1">
    <source>
        <dbReference type="SAM" id="SignalP"/>
    </source>
</evidence>
<reference evidence="2" key="2">
    <citation type="submission" date="2020-02" db="EMBL/GenBank/DDBJ databases">
        <authorList>
            <person name="Gilchrist C.L.M."/>
            <person name="Chooi Y.-H."/>
        </authorList>
    </citation>
    <scope>NUCLEOTIDE SEQUENCE</scope>
    <source>
        <strain evidence="2">MST-FP2251</strain>
    </source>
</reference>
<accession>A0AAD4GWS7</accession>
<comment type="caution">
    <text evidence="2">The sequence shown here is derived from an EMBL/GenBank/DDBJ whole genome shotgun (WGS) entry which is preliminary data.</text>
</comment>
<dbReference type="Proteomes" id="UP001194746">
    <property type="component" value="Unassembled WGS sequence"/>
</dbReference>
<feature type="signal peptide" evidence="1">
    <location>
        <begin position="1"/>
        <end position="22"/>
    </location>
</feature>
<keyword evidence="3" id="KW-1185">Reference proteome</keyword>
<protein>
    <submittedName>
        <fullName evidence="2">Uncharacterized protein</fullName>
    </submittedName>
</protein>
<reference evidence="2" key="1">
    <citation type="journal article" date="2019" name="Beilstein J. Org. Chem.">
        <title>Nanangenines: drimane sesquiterpenoids as the dominant metabolite cohort of a novel Australian fungus, Aspergillus nanangensis.</title>
        <authorList>
            <person name="Lacey H.J."/>
            <person name="Gilchrist C.L.M."/>
            <person name="Crombie A."/>
            <person name="Kalaitzis J.A."/>
            <person name="Vuong D."/>
            <person name="Rutledge P.J."/>
            <person name="Turner P."/>
            <person name="Pitt J.I."/>
            <person name="Lacey E."/>
            <person name="Chooi Y.H."/>
            <person name="Piggott A.M."/>
        </authorList>
    </citation>
    <scope>NUCLEOTIDE SEQUENCE</scope>
    <source>
        <strain evidence="2">MST-FP2251</strain>
    </source>
</reference>
<sequence>MKFYLPLTLLLASLAIAGPLAAEGDDALAVDVEPAQDRDCRNRERGAIVAIVGAGTDAGGSTASGTKILSS</sequence>
<dbReference type="EMBL" id="VCAU01000014">
    <property type="protein sequence ID" value="KAF9892151.1"/>
    <property type="molecule type" value="Genomic_DNA"/>
</dbReference>
<feature type="chain" id="PRO_5042136217" evidence="1">
    <location>
        <begin position="23"/>
        <end position="71"/>
    </location>
</feature>
<organism evidence="2 3">
    <name type="scientific">Aspergillus nanangensis</name>
    <dbReference type="NCBI Taxonomy" id="2582783"/>
    <lineage>
        <taxon>Eukaryota</taxon>
        <taxon>Fungi</taxon>
        <taxon>Dikarya</taxon>
        <taxon>Ascomycota</taxon>
        <taxon>Pezizomycotina</taxon>
        <taxon>Eurotiomycetes</taxon>
        <taxon>Eurotiomycetidae</taxon>
        <taxon>Eurotiales</taxon>
        <taxon>Aspergillaceae</taxon>
        <taxon>Aspergillus</taxon>
        <taxon>Aspergillus subgen. Circumdati</taxon>
    </lineage>
</organism>
<name>A0AAD4GWS7_ASPNN</name>
<evidence type="ECO:0000313" key="2">
    <source>
        <dbReference type="EMBL" id="KAF9892151.1"/>
    </source>
</evidence>